<evidence type="ECO:0000256" key="7">
    <source>
        <dbReference type="ARBA" id="ARBA00048539"/>
    </source>
</evidence>
<keyword evidence="6" id="KW-0067">ATP-binding</keyword>
<dbReference type="GO" id="GO:0005737">
    <property type="term" value="C:cytoplasm"/>
    <property type="evidence" value="ECO:0007669"/>
    <property type="project" value="InterPro"/>
</dbReference>
<evidence type="ECO:0000313" key="12">
    <source>
        <dbReference type="EMBL" id="CAB4814565.1"/>
    </source>
</evidence>
<evidence type="ECO:0000313" key="14">
    <source>
        <dbReference type="EMBL" id="CAB4962976.1"/>
    </source>
</evidence>
<dbReference type="Gene3D" id="1.20.59.20">
    <property type="match status" value="1"/>
</dbReference>
<dbReference type="InterPro" id="IPR015262">
    <property type="entry name" value="tRNA_Ile_lys_synt_subst-bd"/>
</dbReference>
<evidence type="ECO:0000313" key="11">
    <source>
        <dbReference type="EMBL" id="CAB4699981.1"/>
    </source>
</evidence>
<dbReference type="HAMAP" id="MF_01161">
    <property type="entry name" value="tRNA_Ile_lys_synt"/>
    <property type="match status" value="1"/>
</dbReference>
<keyword evidence="4" id="KW-0819">tRNA processing</keyword>
<name>A0A6J6Z1H4_9ZZZZ</name>
<keyword evidence="3" id="KW-0436">Ligase</keyword>
<evidence type="ECO:0000256" key="2">
    <source>
        <dbReference type="ARBA" id="ARBA00022490"/>
    </source>
</evidence>
<dbReference type="InterPro" id="IPR011063">
    <property type="entry name" value="TilS/TtcA_N"/>
</dbReference>
<comment type="catalytic activity">
    <reaction evidence="7">
        <text>cytidine(34) in tRNA(Ile2) + L-lysine + ATP = lysidine(34) in tRNA(Ile2) + AMP + diphosphate + H(+)</text>
        <dbReference type="Rhea" id="RHEA:43744"/>
        <dbReference type="Rhea" id="RHEA-COMP:10625"/>
        <dbReference type="Rhea" id="RHEA-COMP:10670"/>
        <dbReference type="ChEBI" id="CHEBI:15378"/>
        <dbReference type="ChEBI" id="CHEBI:30616"/>
        <dbReference type="ChEBI" id="CHEBI:32551"/>
        <dbReference type="ChEBI" id="CHEBI:33019"/>
        <dbReference type="ChEBI" id="CHEBI:82748"/>
        <dbReference type="ChEBI" id="CHEBI:83665"/>
        <dbReference type="ChEBI" id="CHEBI:456215"/>
        <dbReference type="EC" id="6.3.4.19"/>
    </reaction>
</comment>
<dbReference type="EMBL" id="CAFAAZ010000002">
    <property type="protein sequence ID" value="CAB4814565.1"/>
    <property type="molecule type" value="Genomic_DNA"/>
</dbReference>
<dbReference type="EMBL" id="CAFBPT010000004">
    <property type="protein sequence ID" value="CAB5028438.1"/>
    <property type="molecule type" value="Genomic_DNA"/>
</dbReference>
<keyword evidence="2" id="KW-0963">Cytoplasm</keyword>
<feature type="domain" description="tRNA(Ile)-lysidine/2-thiocytidine synthase N-terminal" evidence="8">
    <location>
        <begin position="30"/>
        <end position="205"/>
    </location>
</feature>
<evidence type="ECO:0000256" key="5">
    <source>
        <dbReference type="ARBA" id="ARBA00022741"/>
    </source>
</evidence>
<dbReference type="EMBL" id="CAEZXD010000001">
    <property type="protein sequence ID" value="CAB4665528.1"/>
    <property type="molecule type" value="Genomic_DNA"/>
</dbReference>
<evidence type="ECO:0000256" key="3">
    <source>
        <dbReference type="ARBA" id="ARBA00022598"/>
    </source>
</evidence>
<evidence type="ECO:0000313" key="13">
    <source>
        <dbReference type="EMBL" id="CAB4892620.1"/>
    </source>
</evidence>
<evidence type="ECO:0000256" key="4">
    <source>
        <dbReference type="ARBA" id="ARBA00022694"/>
    </source>
</evidence>
<evidence type="ECO:0000259" key="8">
    <source>
        <dbReference type="Pfam" id="PF01171"/>
    </source>
</evidence>
<proteinExistence type="inferred from homology"/>
<dbReference type="PANTHER" id="PTHR43033:SF1">
    <property type="entry name" value="TRNA(ILE)-LYSIDINE SYNTHASE-RELATED"/>
    <property type="match status" value="1"/>
</dbReference>
<evidence type="ECO:0000256" key="6">
    <source>
        <dbReference type="ARBA" id="ARBA00022840"/>
    </source>
</evidence>
<accession>A0A6J6Z1H4</accession>
<dbReference type="GO" id="GO:0005524">
    <property type="term" value="F:ATP binding"/>
    <property type="evidence" value="ECO:0007669"/>
    <property type="project" value="UniProtKB-KW"/>
</dbReference>
<evidence type="ECO:0000259" key="9">
    <source>
        <dbReference type="Pfam" id="PF09179"/>
    </source>
</evidence>
<dbReference type="Gene3D" id="3.40.50.620">
    <property type="entry name" value="HUPs"/>
    <property type="match status" value="1"/>
</dbReference>
<evidence type="ECO:0000313" key="15">
    <source>
        <dbReference type="EMBL" id="CAB5028438.1"/>
    </source>
</evidence>
<dbReference type="InterPro" id="IPR012094">
    <property type="entry name" value="tRNA_Ile_lys_synt"/>
</dbReference>
<dbReference type="NCBIfam" id="TIGR02432">
    <property type="entry name" value="lysidine_TilS_N"/>
    <property type="match status" value="1"/>
</dbReference>
<sequence length="330" mass="35877">MSAKNPALLELRQAVRIHFEKLEKLEPYSKICVGVSGGADSLALAIAAKLESNNFDIDLIGVIVDHGLQEESAETAATTRKKLEKIGYTDVFLGKANVILTDGLEASARRARYKVFEQSMETYGAKIFLLGHTKNDQAEGVLLGLARGSGTKSLSGMQEVSGPYIRPFLTIDRSTTEEACNEAGIKFWNDPHNIKSEFFRVRVRENILPLIEREIGPGIIDALSRSAKILREDATALDEWADAVFSQLNPADIEISTLIDLPIAVRSRVLRRAIYAAGAPVGSISASHLEPIEAFVSDWRGQGHTSLPGGVKVGRISGRLSLSNSQPTQP</sequence>
<keyword evidence="5" id="KW-0547">Nucleotide-binding</keyword>
<feature type="domain" description="tRNA(Ile)-lysidine synthase substrate-binding" evidence="9">
    <location>
        <begin position="255"/>
        <end position="320"/>
    </location>
</feature>
<dbReference type="EMBL" id="CAFBMA010000003">
    <property type="protein sequence ID" value="CAB4892620.1"/>
    <property type="molecule type" value="Genomic_DNA"/>
</dbReference>
<organism evidence="12">
    <name type="scientific">freshwater metagenome</name>
    <dbReference type="NCBI Taxonomy" id="449393"/>
    <lineage>
        <taxon>unclassified sequences</taxon>
        <taxon>metagenomes</taxon>
        <taxon>ecological metagenomes</taxon>
    </lineage>
</organism>
<dbReference type="EMBL" id="CAFBNU010000003">
    <property type="protein sequence ID" value="CAB4962976.1"/>
    <property type="molecule type" value="Genomic_DNA"/>
</dbReference>
<dbReference type="EC" id="6.3.4.19" evidence="1"/>
<evidence type="ECO:0000313" key="10">
    <source>
        <dbReference type="EMBL" id="CAB4665528.1"/>
    </source>
</evidence>
<dbReference type="EMBL" id="CAEZYD010000001">
    <property type="protein sequence ID" value="CAB4699981.1"/>
    <property type="molecule type" value="Genomic_DNA"/>
</dbReference>
<dbReference type="InterPro" id="IPR012795">
    <property type="entry name" value="tRNA_Ile_lys_synt_N"/>
</dbReference>
<dbReference type="InterPro" id="IPR014729">
    <property type="entry name" value="Rossmann-like_a/b/a_fold"/>
</dbReference>
<dbReference type="SUPFAM" id="SSF52402">
    <property type="entry name" value="Adenine nucleotide alpha hydrolases-like"/>
    <property type="match status" value="1"/>
</dbReference>
<dbReference type="SUPFAM" id="SSF82829">
    <property type="entry name" value="MesJ substrate recognition domain-like"/>
    <property type="match status" value="1"/>
</dbReference>
<dbReference type="Pfam" id="PF09179">
    <property type="entry name" value="TilS"/>
    <property type="match status" value="1"/>
</dbReference>
<dbReference type="PANTHER" id="PTHR43033">
    <property type="entry name" value="TRNA(ILE)-LYSIDINE SYNTHASE-RELATED"/>
    <property type="match status" value="1"/>
</dbReference>
<dbReference type="CDD" id="cd01992">
    <property type="entry name" value="TilS_N"/>
    <property type="match status" value="1"/>
</dbReference>
<reference evidence="12" key="1">
    <citation type="submission" date="2020-05" db="EMBL/GenBank/DDBJ databases">
        <authorList>
            <person name="Chiriac C."/>
            <person name="Salcher M."/>
            <person name="Ghai R."/>
            <person name="Kavagutti S V."/>
        </authorList>
    </citation>
    <scope>NUCLEOTIDE SEQUENCE</scope>
</reference>
<dbReference type="Pfam" id="PF01171">
    <property type="entry name" value="ATP_bind_3"/>
    <property type="match status" value="1"/>
</dbReference>
<dbReference type="GO" id="GO:0032267">
    <property type="term" value="F:tRNA(Ile)-lysidine synthase activity"/>
    <property type="evidence" value="ECO:0007669"/>
    <property type="project" value="UniProtKB-EC"/>
</dbReference>
<gene>
    <name evidence="10" type="ORF">UFOPK2343_00042</name>
    <name evidence="11" type="ORF">UFOPK2652_00113</name>
    <name evidence="12" type="ORF">UFOPK3128_00306</name>
    <name evidence="13" type="ORF">UFOPK3511_00538</name>
    <name evidence="14" type="ORF">UFOPK3880_00487</name>
    <name evidence="15" type="ORF">UFOPK4146_00732</name>
</gene>
<dbReference type="GO" id="GO:0008033">
    <property type="term" value="P:tRNA processing"/>
    <property type="evidence" value="ECO:0007669"/>
    <property type="project" value="UniProtKB-KW"/>
</dbReference>
<protein>
    <recommendedName>
        <fullName evidence="1">tRNA(Ile)-lysidine synthetase</fullName>
        <ecNumber evidence="1">6.3.4.19</ecNumber>
    </recommendedName>
</protein>
<evidence type="ECO:0000256" key="1">
    <source>
        <dbReference type="ARBA" id="ARBA00013267"/>
    </source>
</evidence>
<dbReference type="AlphaFoldDB" id="A0A6J6Z1H4"/>